<dbReference type="GO" id="GO:0006094">
    <property type="term" value="P:gluconeogenesis"/>
    <property type="evidence" value="ECO:0007669"/>
    <property type="project" value="UniProtKB-KW"/>
</dbReference>
<dbReference type="CDD" id="cd02218">
    <property type="entry name" value="cupin_PGI"/>
    <property type="match status" value="1"/>
</dbReference>
<dbReference type="InterPro" id="IPR011051">
    <property type="entry name" value="RmlC_Cupin_sf"/>
</dbReference>
<dbReference type="GO" id="GO:0005737">
    <property type="term" value="C:cytoplasm"/>
    <property type="evidence" value="ECO:0007669"/>
    <property type="project" value="InterPro"/>
</dbReference>
<comment type="similarity">
    <text evidence="2">Belongs to the archaeal-type GPI family.</text>
</comment>
<evidence type="ECO:0000256" key="5">
    <source>
        <dbReference type="ARBA" id="ARBA00023152"/>
    </source>
</evidence>
<keyword evidence="4" id="KW-0312">Gluconeogenesis</keyword>
<dbReference type="Pfam" id="PF06560">
    <property type="entry name" value="GPI"/>
    <property type="match status" value="1"/>
</dbReference>
<comment type="catalytic activity">
    <reaction evidence="6">
        <text>alpha-D-glucose 6-phosphate = beta-D-fructose 6-phosphate</text>
        <dbReference type="Rhea" id="RHEA:11816"/>
        <dbReference type="ChEBI" id="CHEBI:57634"/>
        <dbReference type="ChEBI" id="CHEBI:58225"/>
        <dbReference type="EC" id="5.3.1.9"/>
    </reaction>
</comment>
<dbReference type="InterPro" id="IPR014710">
    <property type="entry name" value="RmlC-like_jellyroll"/>
</dbReference>
<dbReference type="SMR" id="A0A0D3QTA7"/>
<dbReference type="EMBL" id="KJ999732">
    <property type="protein sequence ID" value="AJR16871.1"/>
    <property type="molecule type" value="Genomic_DNA"/>
</dbReference>
<evidence type="ECO:0000259" key="7">
    <source>
        <dbReference type="Pfam" id="PF06560"/>
    </source>
</evidence>
<dbReference type="GO" id="GO:0004347">
    <property type="term" value="F:glucose-6-phosphate isomerase activity"/>
    <property type="evidence" value="ECO:0007669"/>
    <property type="project" value="UniProtKB-EC"/>
</dbReference>
<gene>
    <name evidence="8" type="ORF">STM2757</name>
</gene>
<protein>
    <recommendedName>
        <fullName evidence="3">glucose-6-phosphate isomerase</fullName>
        <ecNumber evidence="3">5.3.1.9</ecNumber>
    </recommendedName>
</protein>
<dbReference type="GO" id="GO:0006096">
    <property type="term" value="P:glycolytic process"/>
    <property type="evidence" value="ECO:0007669"/>
    <property type="project" value="UniProtKB-UniPathway"/>
</dbReference>
<evidence type="ECO:0000256" key="4">
    <source>
        <dbReference type="ARBA" id="ARBA00022432"/>
    </source>
</evidence>
<keyword evidence="5" id="KW-0324">Glycolysis</keyword>
<dbReference type="Gene3D" id="2.60.120.10">
    <property type="entry name" value="Jelly Rolls"/>
    <property type="match status" value="1"/>
</dbReference>
<evidence type="ECO:0000256" key="3">
    <source>
        <dbReference type="ARBA" id="ARBA00011952"/>
    </source>
</evidence>
<evidence type="ECO:0000256" key="2">
    <source>
        <dbReference type="ARBA" id="ARBA00006542"/>
    </source>
</evidence>
<accession>A0A0D3QTA7</accession>
<evidence type="ECO:0000313" key="8">
    <source>
        <dbReference type="EMBL" id="AJR16871.1"/>
    </source>
</evidence>
<reference evidence="8" key="1">
    <citation type="journal article" date="2015" name="Appl. Environ. Microbiol.">
        <title>Extensive Genetic Variability Linked to IS26 Insertions in the fljB Promoter Region of Atypical Monophasic Variants of Salmonella enterica Serovar Typhimurium.</title>
        <authorList>
            <person name="Boland C."/>
            <person name="Bertrand S."/>
            <person name="Mattheus W."/>
            <person name="Dierick K."/>
            <person name="Jasson V."/>
            <person name="Rosseel T."/>
            <person name="Van Borm S."/>
            <person name="Mahillon J."/>
            <person name="Wattiau P."/>
        </authorList>
    </citation>
    <scope>NUCLEOTIDE SEQUENCE</scope>
    <source>
        <strain evidence="8">VAR-2009/08643/1</strain>
    </source>
</reference>
<feature type="domain" description="Glucose-6-phosphate isomerase prokaryote" evidence="7">
    <location>
        <begin position="32"/>
        <end position="215"/>
    </location>
</feature>
<evidence type="ECO:0000256" key="6">
    <source>
        <dbReference type="ARBA" id="ARBA00029321"/>
    </source>
</evidence>
<organism evidence="8">
    <name type="scientific">Salmonella enterica subsp. enterica serovar 4,5:i:-</name>
    <dbReference type="NCBI Taxonomy" id="1619252"/>
    <lineage>
        <taxon>Bacteria</taxon>
        <taxon>Pseudomonadati</taxon>
        <taxon>Pseudomonadota</taxon>
        <taxon>Gammaproteobacteria</taxon>
        <taxon>Enterobacterales</taxon>
        <taxon>Enterobacteriaceae</taxon>
        <taxon>Salmonella</taxon>
    </lineage>
</organism>
<name>A0A0D3QTA7_SALET</name>
<dbReference type="InterPro" id="IPR010551">
    <property type="entry name" value="G6P_isomerase_prok"/>
</dbReference>
<sequence length="280" mass="31899">MKQLHHSGLPLYLDDDGVMALKPPLNYLGFGRKSAGQMAVVLPEFTEGLRNEPAYDVYRGLSFAEDQERLAADQYQYDITIIMPGTIGKERKKTSGHYHGYNDTRRNTHPEVYEVIKGTAAYILQKSPDFAAAPQELVVDDLIVAVVKEGQSIIVPPNYGHCSINIGDGPLVFSNLAYKPCTVHYDTVQFYHGMACYIVEENGQLCVRKNHYYPRVPRIKFATVKENPHLGITFDMPLYQRYRAAPERFHFLGHVDNYVREIMGMLQYEDDLFPLCQEDA</sequence>
<dbReference type="UniPathway" id="UPA00109">
    <property type="reaction ID" value="UER00181"/>
</dbReference>
<comment type="pathway">
    <text evidence="1">Carbohydrate degradation; glycolysis; D-glyceraldehyde 3-phosphate and glycerone phosphate from D-glucose: step 2/4.</text>
</comment>
<proteinExistence type="inferred from homology"/>
<dbReference type="SUPFAM" id="SSF51182">
    <property type="entry name" value="RmlC-like cupins"/>
    <property type="match status" value="1"/>
</dbReference>
<evidence type="ECO:0000256" key="1">
    <source>
        <dbReference type="ARBA" id="ARBA00004926"/>
    </source>
</evidence>
<dbReference type="AlphaFoldDB" id="A0A0D3QTA7"/>
<dbReference type="EC" id="5.3.1.9" evidence="3"/>